<dbReference type="RefSeq" id="WP_149815906.1">
    <property type="nucleotide sequence ID" value="NZ_VUOA01000009.1"/>
</dbReference>
<reference evidence="1 2" key="2">
    <citation type="submission" date="2019-09" db="EMBL/GenBank/DDBJ databases">
        <authorList>
            <person name="Jin C."/>
        </authorList>
    </citation>
    <scope>NUCLEOTIDE SEQUENCE [LARGE SCALE GENOMIC DNA]</scope>
    <source>
        <strain evidence="1 2">BN140002</strain>
    </source>
</reference>
<dbReference type="AlphaFoldDB" id="A0A5B2VQ16"/>
<dbReference type="OrthoDB" id="8452296at2"/>
<protein>
    <submittedName>
        <fullName evidence="1">Uncharacterized protein</fullName>
    </submittedName>
</protein>
<name>A0A5B2VQ16_9HYPH</name>
<gene>
    <name evidence="1" type="ORF">F0L46_04830</name>
</gene>
<comment type="caution">
    <text evidence="1">The sequence shown here is derived from an EMBL/GenBank/DDBJ whole genome shotgun (WGS) entry which is preliminary data.</text>
</comment>
<evidence type="ECO:0000313" key="2">
    <source>
        <dbReference type="Proteomes" id="UP000323142"/>
    </source>
</evidence>
<organism evidence="1 2">
    <name type="scientific">Salinarimonas soli</name>
    <dbReference type="NCBI Taxonomy" id="1638099"/>
    <lineage>
        <taxon>Bacteria</taxon>
        <taxon>Pseudomonadati</taxon>
        <taxon>Pseudomonadota</taxon>
        <taxon>Alphaproteobacteria</taxon>
        <taxon>Hyphomicrobiales</taxon>
        <taxon>Salinarimonadaceae</taxon>
        <taxon>Salinarimonas</taxon>
    </lineage>
</organism>
<evidence type="ECO:0000313" key="1">
    <source>
        <dbReference type="EMBL" id="KAA2241125.1"/>
    </source>
</evidence>
<keyword evidence="2" id="KW-1185">Reference proteome</keyword>
<proteinExistence type="predicted"/>
<dbReference type="EMBL" id="VUOA01000009">
    <property type="protein sequence ID" value="KAA2241125.1"/>
    <property type="molecule type" value="Genomic_DNA"/>
</dbReference>
<accession>A0A5B2VQ16</accession>
<sequence>MIADPTLIELMKHLAWTPPAIVREAGDMNFASEAASYERQIAESEKELQIWIDTGRRIRESLWNMGFESSDRASTVEFLTSLIDTFEKGRKAEFRLLERLQKRMRRVEKTFPPALRPRVKAQHDRMFSIGRRFYEEGLDYAAFLRAARAEFDPASRSGPTFDNPDDLERYLTQAIA</sequence>
<reference evidence="1 2" key="1">
    <citation type="submission" date="2019-09" db="EMBL/GenBank/DDBJ databases">
        <title>Salinarimonas rosea gen. nov., sp. nov., a new member of the a-2 subgroup of the Proteobacteria.</title>
        <authorList>
            <person name="Liu J."/>
        </authorList>
    </citation>
    <scope>NUCLEOTIDE SEQUENCE [LARGE SCALE GENOMIC DNA]</scope>
    <source>
        <strain evidence="1 2">BN140002</strain>
    </source>
</reference>
<dbReference type="Proteomes" id="UP000323142">
    <property type="component" value="Unassembled WGS sequence"/>
</dbReference>